<dbReference type="InterPro" id="IPR029058">
    <property type="entry name" value="AB_hydrolase_fold"/>
</dbReference>
<dbReference type="InterPro" id="IPR008391">
    <property type="entry name" value="AXE1_dom"/>
</dbReference>
<dbReference type="EMBL" id="QFOI01000246">
    <property type="protein sequence ID" value="PZP45859.1"/>
    <property type="molecule type" value="Genomic_DNA"/>
</dbReference>
<evidence type="ECO:0000256" key="1">
    <source>
        <dbReference type="PIRSR" id="PIRSR639069-1"/>
    </source>
</evidence>
<protein>
    <submittedName>
        <fullName evidence="4">Acetylxylan esterase</fullName>
    </submittedName>
</protein>
<dbReference type="Proteomes" id="UP000249645">
    <property type="component" value="Unassembled WGS sequence"/>
</dbReference>
<dbReference type="SUPFAM" id="SSF53474">
    <property type="entry name" value="alpha/beta-Hydrolases"/>
    <property type="match status" value="1"/>
</dbReference>
<proteinExistence type="predicted"/>
<dbReference type="GO" id="GO:0052689">
    <property type="term" value="F:carboxylic ester hydrolase activity"/>
    <property type="evidence" value="ECO:0007669"/>
    <property type="project" value="TreeGrafter"/>
</dbReference>
<feature type="domain" description="Acetyl xylan esterase" evidence="3">
    <location>
        <begin position="123"/>
        <end position="420"/>
    </location>
</feature>
<evidence type="ECO:0000313" key="4">
    <source>
        <dbReference type="EMBL" id="PZP45859.1"/>
    </source>
</evidence>
<feature type="active site" description="Charge relay system" evidence="1">
    <location>
        <position position="405"/>
    </location>
</feature>
<evidence type="ECO:0000256" key="2">
    <source>
        <dbReference type="SAM" id="SignalP"/>
    </source>
</evidence>
<dbReference type="AlphaFoldDB" id="A0A2W5GVB7"/>
<evidence type="ECO:0000313" key="5">
    <source>
        <dbReference type="Proteomes" id="UP000249645"/>
    </source>
</evidence>
<feature type="chain" id="PRO_5016056138" evidence="2">
    <location>
        <begin position="21"/>
        <end position="426"/>
    </location>
</feature>
<dbReference type="PANTHER" id="PTHR40111">
    <property type="entry name" value="CEPHALOSPORIN-C DEACETYLASE"/>
    <property type="match status" value="1"/>
</dbReference>
<gene>
    <name evidence="4" type="ORF">DI598_12735</name>
</gene>
<sequence>MRFKYLILVLLLSISARAQKDSLIIEVNTGKKDWKVTVGENVEFEIVVKQFNVIANDCTIKYEIGPDMMSTIVKDSIVHGKGYFKSRSYTLKQPGFLRGTFEIVVNGKTYKRLCTVGFDVEKINPTVSLPQDFWNFWEKGKVELSEITMEVRSVYLPDKSSDSVNSYMVSFQNINNSRMYGMLCIPRMPGKYPAILEVPGAGLRPYTPNIKLASRGAIVLTIGIHGIPVNMDSSVYVDLAKGALRTYFYNKANSKDEFYYRRVYLGCLRANDFLVSLPMFDGVNLGVTGGSQGGALSIVTAALDKRVKCLASFYPALSDMTGYLYGRAGGWPHIFHQSNVDYLQIPNMQENLAYYDVVNFAKQLTVPGIYSFGYNDVVCPPTSVYSSINSIKSPKVVKIYKETGHWSYPNQKEEAIAWLLNALKTK</sequence>
<dbReference type="Pfam" id="PF05448">
    <property type="entry name" value="AXE1"/>
    <property type="match status" value="1"/>
</dbReference>
<evidence type="ECO:0000259" key="3">
    <source>
        <dbReference type="Pfam" id="PF05448"/>
    </source>
</evidence>
<name>A0A2W5GVB7_9SPHI</name>
<dbReference type="PANTHER" id="PTHR40111:SF1">
    <property type="entry name" value="CEPHALOSPORIN-C DEACETYLASE"/>
    <property type="match status" value="1"/>
</dbReference>
<feature type="active site" description="Nucleophile" evidence="1">
    <location>
        <position position="291"/>
    </location>
</feature>
<feature type="active site" description="Charge relay system" evidence="1">
    <location>
        <position position="376"/>
    </location>
</feature>
<dbReference type="Gene3D" id="3.40.50.1820">
    <property type="entry name" value="alpha/beta hydrolase"/>
    <property type="match status" value="1"/>
</dbReference>
<dbReference type="InterPro" id="IPR039069">
    <property type="entry name" value="CE7"/>
</dbReference>
<reference evidence="4 5" key="1">
    <citation type="submission" date="2017-11" db="EMBL/GenBank/DDBJ databases">
        <title>Infants hospitalized years apart are colonized by the same room-sourced microbial strains.</title>
        <authorList>
            <person name="Brooks B."/>
            <person name="Olm M.R."/>
            <person name="Firek B.A."/>
            <person name="Baker R."/>
            <person name="Thomas B.C."/>
            <person name="Morowitz M.J."/>
            <person name="Banfield J.F."/>
        </authorList>
    </citation>
    <scope>NUCLEOTIDE SEQUENCE [LARGE SCALE GENOMIC DNA]</scope>
    <source>
        <strain evidence="4">S2_009_000_R2_76</strain>
    </source>
</reference>
<dbReference type="GO" id="GO:0005976">
    <property type="term" value="P:polysaccharide metabolic process"/>
    <property type="evidence" value="ECO:0007669"/>
    <property type="project" value="TreeGrafter"/>
</dbReference>
<feature type="signal peptide" evidence="2">
    <location>
        <begin position="1"/>
        <end position="20"/>
    </location>
</feature>
<comment type="caution">
    <text evidence="4">The sequence shown here is derived from an EMBL/GenBank/DDBJ whole genome shotgun (WGS) entry which is preliminary data.</text>
</comment>
<accession>A0A2W5GVB7</accession>
<organism evidence="4 5">
    <name type="scientific">Pseudopedobacter saltans</name>
    <dbReference type="NCBI Taxonomy" id="151895"/>
    <lineage>
        <taxon>Bacteria</taxon>
        <taxon>Pseudomonadati</taxon>
        <taxon>Bacteroidota</taxon>
        <taxon>Sphingobacteriia</taxon>
        <taxon>Sphingobacteriales</taxon>
        <taxon>Sphingobacteriaceae</taxon>
        <taxon>Pseudopedobacter</taxon>
    </lineage>
</organism>
<keyword evidence="2" id="KW-0732">Signal</keyword>